<sequence>MKRLADLGQREMSVKNPKKPKHPSLPPSEQRFPQFPLGRAKHPIK</sequence>
<reference evidence="2" key="1">
    <citation type="submission" date="2018-02" db="EMBL/GenBank/DDBJ databases">
        <title>Rhizophora mucronata_Transcriptome.</title>
        <authorList>
            <person name="Meera S.P."/>
            <person name="Sreeshan A."/>
            <person name="Augustine A."/>
        </authorList>
    </citation>
    <scope>NUCLEOTIDE SEQUENCE</scope>
    <source>
        <tissue evidence="2">Leaf</tissue>
    </source>
</reference>
<accession>A0A2P2ITW4</accession>
<feature type="region of interest" description="Disordered" evidence="1">
    <location>
        <begin position="1"/>
        <end position="45"/>
    </location>
</feature>
<dbReference type="EMBL" id="GGEC01004167">
    <property type="protein sequence ID" value="MBW84650.1"/>
    <property type="molecule type" value="Transcribed_RNA"/>
</dbReference>
<dbReference type="AlphaFoldDB" id="A0A2P2ITW4"/>
<evidence type="ECO:0000256" key="1">
    <source>
        <dbReference type="SAM" id="MobiDB-lite"/>
    </source>
</evidence>
<feature type="compositionally biased region" description="Basic and acidic residues" evidence="1">
    <location>
        <begin position="1"/>
        <end position="13"/>
    </location>
</feature>
<name>A0A2P2ITW4_RHIMU</name>
<evidence type="ECO:0000313" key="2">
    <source>
        <dbReference type="EMBL" id="MBW84650.1"/>
    </source>
</evidence>
<protein>
    <submittedName>
        <fullName evidence="2">Uncharacterized protein</fullName>
    </submittedName>
</protein>
<organism evidence="2">
    <name type="scientific">Rhizophora mucronata</name>
    <name type="common">Asiatic mangrove</name>
    <dbReference type="NCBI Taxonomy" id="61149"/>
    <lineage>
        <taxon>Eukaryota</taxon>
        <taxon>Viridiplantae</taxon>
        <taxon>Streptophyta</taxon>
        <taxon>Embryophyta</taxon>
        <taxon>Tracheophyta</taxon>
        <taxon>Spermatophyta</taxon>
        <taxon>Magnoliopsida</taxon>
        <taxon>eudicotyledons</taxon>
        <taxon>Gunneridae</taxon>
        <taxon>Pentapetalae</taxon>
        <taxon>rosids</taxon>
        <taxon>fabids</taxon>
        <taxon>Malpighiales</taxon>
        <taxon>Rhizophoraceae</taxon>
        <taxon>Rhizophora</taxon>
    </lineage>
</organism>
<proteinExistence type="predicted"/>